<feature type="compositionally biased region" description="Polar residues" evidence="1">
    <location>
        <begin position="530"/>
        <end position="548"/>
    </location>
</feature>
<feature type="compositionally biased region" description="Acidic residues" evidence="1">
    <location>
        <begin position="437"/>
        <end position="446"/>
    </location>
</feature>
<feature type="region of interest" description="Disordered" evidence="1">
    <location>
        <begin position="642"/>
        <end position="675"/>
    </location>
</feature>
<feature type="compositionally biased region" description="Polar residues" evidence="1">
    <location>
        <begin position="150"/>
        <end position="159"/>
    </location>
</feature>
<comment type="caution">
    <text evidence="2">The sequence shown here is derived from an EMBL/GenBank/DDBJ whole genome shotgun (WGS) entry which is preliminary data.</text>
</comment>
<feature type="region of interest" description="Disordered" evidence="1">
    <location>
        <begin position="418"/>
        <end position="484"/>
    </location>
</feature>
<evidence type="ECO:0000313" key="3">
    <source>
        <dbReference type="Proteomes" id="UP000298493"/>
    </source>
</evidence>
<dbReference type="AlphaFoldDB" id="A0A4Z1PQK6"/>
<evidence type="ECO:0000256" key="1">
    <source>
        <dbReference type="SAM" id="MobiDB-lite"/>
    </source>
</evidence>
<gene>
    <name evidence="2" type="ORF">E6O75_ATG04387</name>
</gene>
<feature type="region of interest" description="Disordered" evidence="1">
    <location>
        <begin position="250"/>
        <end position="277"/>
    </location>
</feature>
<feature type="region of interest" description="Disordered" evidence="1">
    <location>
        <begin position="523"/>
        <end position="548"/>
    </location>
</feature>
<sequence>MGKSRSVTPPVHGARVSQEDVGHTSSSPSTHDGYPRKNKPHTGKTILERSVRKSSHGQVSGEGDTTEEDESNGDDEASGDEDDNEADDEEPGSVAPSDGAQQGNQDEEDLESNTAGSVSPIEPVSRQAGQSFDIGHLTAASNGKRKRTMSEMTANTVLSTTELDTDGNIYPRKRVDRRLSNNPDGLLKYESLPVTVTDNDDDEIDMDDYEQAIESSDEEDEGTLLDQLDDSQDTDVEQLEEMMIIQEESARLAAGKPDDTSSLGGRTNDPLDSDDELPFDLGSFWTSEYGDTYGYADTFLDCNALIDDDEDIDLFTPRPNKRTQSEVSARRVRFDLEVQVAQSSRESSAETDLNVFPDLMDGETFAAQDNLPTLLRDGIENDIDFELGNASASDTDGSCWDFGEEEASANLFAWHDVDESESDGGDSSEAGLGGYDSDGDTTDDDLPPPRIVSTPKSLLHRRSPSTVRSATATPKPYPRNRRTVKGPVMGSFVVDEQKAMAFIDPNTRQLKIHRARVPFLGATRSGMATPGSTTSNSPQVSSQNLTYESDNSEVSHGIQRPFDVMMSGVFGGMPGQRYQDGRFVVEANGPMLIGPPEAFYPFVSTRPDGTIEVDSDDFDTEDDSEGDCNIIDAFLDMGDYDDEEEPEIEEEESTSPPPTDAADHTPTQKRSVTEHLIRNFDRGIISSFRNNQDRSRQLSGRPHISNMSTPVRDGRTAEDIMTPPRKRKRSGTHEKTLRRAPLMGRFH</sequence>
<dbReference type="EMBL" id="SNSC02000004">
    <property type="protein sequence ID" value="TID25182.1"/>
    <property type="molecule type" value="Genomic_DNA"/>
</dbReference>
<reference evidence="2 3" key="1">
    <citation type="submission" date="2019-04" db="EMBL/GenBank/DDBJ databases">
        <title>High contiguity whole genome sequence and gene annotation resource for two Venturia nashicola isolates.</title>
        <authorList>
            <person name="Prokchorchik M."/>
            <person name="Won K."/>
            <person name="Lee Y."/>
            <person name="Choi E.D."/>
            <person name="Segonzac C."/>
            <person name="Sohn K.H."/>
        </authorList>
    </citation>
    <scope>NUCLEOTIDE SEQUENCE [LARGE SCALE GENOMIC DNA]</scope>
    <source>
        <strain evidence="2 3">PRI2</strain>
    </source>
</reference>
<proteinExistence type="predicted"/>
<protein>
    <submittedName>
        <fullName evidence="2">Uncharacterized protein</fullName>
    </submittedName>
</protein>
<keyword evidence="3" id="KW-1185">Reference proteome</keyword>
<accession>A0A4Z1PQK6</accession>
<feature type="compositionally biased region" description="Acidic residues" evidence="1">
    <location>
        <begin position="642"/>
        <end position="653"/>
    </location>
</feature>
<name>A0A4Z1PQK6_9PEZI</name>
<feature type="region of interest" description="Disordered" evidence="1">
    <location>
        <begin position="1"/>
        <end position="159"/>
    </location>
</feature>
<dbReference type="STRING" id="86259.A0A4Z1PQK6"/>
<evidence type="ECO:0000313" key="2">
    <source>
        <dbReference type="EMBL" id="TID25182.1"/>
    </source>
</evidence>
<organism evidence="2 3">
    <name type="scientific">Venturia nashicola</name>
    <dbReference type="NCBI Taxonomy" id="86259"/>
    <lineage>
        <taxon>Eukaryota</taxon>
        <taxon>Fungi</taxon>
        <taxon>Dikarya</taxon>
        <taxon>Ascomycota</taxon>
        <taxon>Pezizomycotina</taxon>
        <taxon>Dothideomycetes</taxon>
        <taxon>Pleosporomycetidae</taxon>
        <taxon>Venturiales</taxon>
        <taxon>Venturiaceae</taxon>
        <taxon>Venturia</taxon>
    </lineage>
</organism>
<feature type="compositionally biased region" description="Acidic residues" evidence="1">
    <location>
        <begin position="64"/>
        <end position="91"/>
    </location>
</feature>
<dbReference type="Proteomes" id="UP000298493">
    <property type="component" value="Unassembled WGS sequence"/>
</dbReference>
<feature type="region of interest" description="Disordered" evidence="1">
    <location>
        <begin position="687"/>
        <end position="747"/>
    </location>
</feature>